<name>A0ABR0DYN6_ZASCE</name>
<keyword evidence="4" id="KW-1185">Reference proteome</keyword>
<evidence type="ECO:0000313" key="3">
    <source>
        <dbReference type="EMBL" id="KAK4494280.1"/>
    </source>
</evidence>
<gene>
    <name evidence="3" type="ORF">PRZ48_014578</name>
</gene>
<organism evidence="3 4">
    <name type="scientific">Zasmidium cellare</name>
    <name type="common">Wine cellar mold</name>
    <name type="synonym">Racodium cellare</name>
    <dbReference type="NCBI Taxonomy" id="395010"/>
    <lineage>
        <taxon>Eukaryota</taxon>
        <taxon>Fungi</taxon>
        <taxon>Dikarya</taxon>
        <taxon>Ascomycota</taxon>
        <taxon>Pezizomycotina</taxon>
        <taxon>Dothideomycetes</taxon>
        <taxon>Dothideomycetidae</taxon>
        <taxon>Mycosphaerellales</taxon>
        <taxon>Mycosphaerellaceae</taxon>
        <taxon>Zasmidium</taxon>
    </lineage>
</organism>
<accession>A0ABR0DYN6</accession>
<proteinExistence type="inferred from homology"/>
<dbReference type="Proteomes" id="UP001305779">
    <property type="component" value="Unassembled WGS sequence"/>
</dbReference>
<reference evidence="3 4" key="1">
    <citation type="journal article" date="2023" name="G3 (Bethesda)">
        <title>A chromosome-level genome assembly of Zasmidium syzygii isolated from banana leaves.</title>
        <authorList>
            <person name="van Westerhoven A.C."/>
            <person name="Mehrabi R."/>
            <person name="Talebi R."/>
            <person name="Steentjes M.B.F."/>
            <person name="Corcolon B."/>
            <person name="Chong P.A."/>
            <person name="Kema G.H.J."/>
            <person name="Seidl M.F."/>
        </authorList>
    </citation>
    <scope>NUCLEOTIDE SEQUENCE [LARGE SCALE GENOMIC DNA]</scope>
    <source>
        <strain evidence="3 4">P124</strain>
    </source>
</reference>
<dbReference type="InterPro" id="IPR009799">
    <property type="entry name" value="EthD_dom"/>
</dbReference>
<sequence length="154" mass="17097">MSTNPPQFLIKRRTGSTPQEFSKRWLNHGPLVLPWLLANGVVYYAQIHRPVWSSSEAGTSNPGVDLTEWDGAAEMVFGEGSDITTATSGARYFQDVVVKDELEFLYTKSTSHAKPVVGGISGDRVEFVKGGKPLVEFESWQKRYEEVEDSKAAD</sequence>
<comment type="similarity">
    <text evidence="1">Belongs to the tpcK family.</text>
</comment>
<comment type="caution">
    <text evidence="3">The sequence shown here is derived from an EMBL/GenBank/DDBJ whole genome shotgun (WGS) entry which is preliminary data.</text>
</comment>
<evidence type="ECO:0000259" key="2">
    <source>
        <dbReference type="Pfam" id="PF07110"/>
    </source>
</evidence>
<evidence type="ECO:0000256" key="1">
    <source>
        <dbReference type="ARBA" id="ARBA00005986"/>
    </source>
</evidence>
<dbReference type="Pfam" id="PF07110">
    <property type="entry name" value="EthD"/>
    <property type="match status" value="1"/>
</dbReference>
<feature type="domain" description="EthD" evidence="2">
    <location>
        <begin position="14"/>
        <end position="105"/>
    </location>
</feature>
<dbReference type="SUPFAM" id="SSF54909">
    <property type="entry name" value="Dimeric alpha+beta barrel"/>
    <property type="match status" value="1"/>
</dbReference>
<dbReference type="EMBL" id="JAXOVC010000014">
    <property type="protein sequence ID" value="KAK4494280.1"/>
    <property type="molecule type" value="Genomic_DNA"/>
</dbReference>
<evidence type="ECO:0000313" key="4">
    <source>
        <dbReference type="Proteomes" id="UP001305779"/>
    </source>
</evidence>
<dbReference type="InterPro" id="IPR011008">
    <property type="entry name" value="Dimeric_a/b-barrel"/>
</dbReference>
<dbReference type="Gene3D" id="3.30.70.100">
    <property type="match status" value="1"/>
</dbReference>
<protein>
    <recommendedName>
        <fullName evidence="2">EthD domain-containing protein</fullName>
    </recommendedName>
</protein>